<dbReference type="EMBL" id="CAMPGE010023981">
    <property type="protein sequence ID" value="CAI2381854.1"/>
    <property type="molecule type" value="Genomic_DNA"/>
</dbReference>
<reference evidence="1" key="1">
    <citation type="submission" date="2023-07" db="EMBL/GenBank/DDBJ databases">
        <authorList>
            <consortium name="AG Swart"/>
            <person name="Singh M."/>
            <person name="Singh A."/>
            <person name="Seah K."/>
            <person name="Emmerich C."/>
        </authorList>
    </citation>
    <scope>NUCLEOTIDE SEQUENCE</scope>
    <source>
        <strain evidence="1">DP1</strain>
    </source>
</reference>
<gene>
    <name evidence="1" type="ORF">ECRASSUSDP1_LOCUS23320</name>
</gene>
<comment type="caution">
    <text evidence="1">The sequence shown here is derived from an EMBL/GenBank/DDBJ whole genome shotgun (WGS) entry which is preliminary data.</text>
</comment>
<proteinExistence type="predicted"/>
<sequence length="181" mass="20947">MLRLTSIHRFTARANALAQRGPLHACFSLVRPGFRAFSVSNSPGNNGNDAAEAYPMSITYQKDILKEFKKREKEKYLQLYEDELYQKSLEGVFPDIVNKEELVQDTDNLETSVGAKIKEINTLASPTFPTSERFYITEDDDDQNSEYLMMIAHQRLKFKMGRFAMAERKLKLRKLIRTNLK</sequence>
<name>A0AAD1XZH7_EUPCR</name>
<evidence type="ECO:0000313" key="1">
    <source>
        <dbReference type="EMBL" id="CAI2381854.1"/>
    </source>
</evidence>
<dbReference type="AlphaFoldDB" id="A0AAD1XZH7"/>
<protein>
    <submittedName>
        <fullName evidence="1">Uncharacterized protein</fullName>
    </submittedName>
</protein>
<evidence type="ECO:0000313" key="2">
    <source>
        <dbReference type="Proteomes" id="UP001295684"/>
    </source>
</evidence>
<keyword evidence="2" id="KW-1185">Reference proteome</keyword>
<dbReference type="Proteomes" id="UP001295684">
    <property type="component" value="Unassembled WGS sequence"/>
</dbReference>
<accession>A0AAD1XZH7</accession>
<organism evidence="1 2">
    <name type="scientific">Euplotes crassus</name>
    <dbReference type="NCBI Taxonomy" id="5936"/>
    <lineage>
        <taxon>Eukaryota</taxon>
        <taxon>Sar</taxon>
        <taxon>Alveolata</taxon>
        <taxon>Ciliophora</taxon>
        <taxon>Intramacronucleata</taxon>
        <taxon>Spirotrichea</taxon>
        <taxon>Hypotrichia</taxon>
        <taxon>Euplotida</taxon>
        <taxon>Euplotidae</taxon>
        <taxon>Moneuplotes</taxon>
    </lineage>
</organism>